<reference evidence="15" key="1">
    <citation type="submission" date="2020-08" db="EMBL/GenBank/DDBJ databases">
        <title>Genome public.</title>
        <authorList>
            <person name="Liu C."/>
            <person name="Sun Q."/>
        </authorList>
    </citation>
    <scope>NUCLEOTIDE SEQUENCE</scope>
    <source>
        <strain evidence="15">NSJ-50</strain>
    </source>
</reference>
<keyword evidence="3 12" id="KW-1003">Cell membrane</keyword>
<dbReference type="GO" id="GO:0005886">
    <property type="term" value="C:plasma membrane"/>
    <property type="evidence" value="ECO:0007669"/>
    <property type="project" value="UniProtKB-SubCell"/>
</dbReference>
<dbReference type="AlphaFoldDB" id="A0A926F6I8"/>
<evidence type="ECO:0000256" key="10">
    <source>
        <dbReference type="ARBA" id="ARBA00060856"/>
    </source>
</evidence>
<name>A0A926F6I8_9FIRM</name>
<comment type="caution">
    <text evidence="12">Lacks conserved residue(s) required for the propagation of feature annotation.</text>
</comment>
<comment type="subcellular location">
    <subcellularLocation>
        <location evidence="1 12">Cell membrane</location>
        <topology evidence="1 12">Multi-pass membrane protein</topology>
    </subcellularLocation>
</comment>
<evidence type="ECO:0000256" key="3">
    <source>
        <dbReference type="ARBA" id="ARBA00022475"/>
    </source>
</evidence>
<evidence type="ECO:0000256" key="8">
    <source>
        <dbReference type="ARBA" id="ARBA00023136"/>
    </source>
</evidence>
<dbReference type="Gene3D" id="1.20.1640.10">
    <property type="entry name" value="Multidrug efflux transporter AcrB transmembrane domain"/>
    <property type="match status" value="1"/>
</dbReference>
<feature type="transmembrane region" description="Helical" evidence="12">
    <location>
        <begin position="327"/>
        <end position="345"/>
    </location>
</feature>
<evidence type="ECO:0000256" key="2">
    <source>
        <dbReference type="ARBA" id="ARBA00022448"/>
    </source>
</evidence>
<keyword evidence="7 12" id="KW-0811">Translocation</keyword>
<dbReference type="GO" id="GO:0065002">
    <property type="term" value="P:intracellular protein transmembrane transport"/>
    <property type="evidence" value="ECO:0007669"/>
    <property type="project" value="UniProtKB-UniRule"/>
</dbReference>
<comment type="similarity">
    <text evidence="10">In the C-terminal section; belongs to the SecD/SecF family. SecF subfamily.</text>
</comment>
<keyword evidence="6 12" id="KW-1133">Transmembrane helix</keyword>
<sequence>MFNIVEKKKIFMSGSALVIVAGLIAFFAMGFNADVDFTGGYTMSVKVVTEGDADLTADAADTKDDTSKDENKTDADADTKADDTNKDANTDANKDTSADTDKTADTTAKADGTTTDTAKSADTTDDAEDNGLIKTQLVKSEKTAPLKTYEFSEDDVRKTVDAVAKVKASSVVKSEDGFVIKTNELDAKQASDVKQALADKYGVIKVISEDKVSATVGSELLGSSLQALLIAAVLMLIYISFRFELLSGLSAVLALVHDVLIMLSMYAIFRLPVNTSFIAAMLTIIGYSINATIVIFDRIRENTKYLKKETFSNIVNTSIWQSMGRSINTTVTTLLTIVMVYILGVTSVREFALPIIIGLLCGTYSSIFLAGSFWCLFRGKKADAKVK</sequence>
<dbReference type="NCBIfam" id="TIGR00916">
    <property type="entry name" value="2A0604s01"/>
    <property type="match status" value="1"/>
</dbReference>
<comment type="caution">
    <text evidence="15">The sequence shown here is derived from an EMBL/GenBank/DDBJ whole genome shotgun (WGS) entry which is preliminary data.</text>
</comment>
<feature type="transmembrane region" description="Helical" evidence="12">
    <location>
        <begin position="248"/>
        <end position="269"/>
    </location>
</feature>
<dbReference type="Pfam" id="PF02355">
    <property type="entry name" value="SecD_SecF_C"/>
    <property type="match status" value="1"/>
</dbReference>
<evidence type="ECO:0000256" key="1">
    <source>
        <dbReference type="ARBA" id="ARBA00004651"/>
    </source>
</evidence>
<dbReference type="SUPFAM" id="SSF82866">
    <property type="entry name" value="Multidrug efflux transporter AcrB transmembrane domain"/>
    <property type="match status" value="1"/>
</dbReference>
<feature type="transmembrane region" description="Helical" evidence="12">
    <location>
        <begin position="351"/>
        <end position="377"/>
    </location>
</feature>
<comment type="function">
    <text evidence="9 12">Part of the Sec protein translocase complex. Interacts with the SecYEG preprotein conducting channel. SecDF uses the proton motive force (PMF) to complete protein translocation after the ATP-dependent function of SecA.</text>
</comment>
<evidence type="ECO:0000256" key="11">
    <source>
        <dbReference type="ARBA" id="ARBA00061053"/>
    </source>
</evidence>
<dbReference type="PRINTS" id="PR01755">
    <property type="entry name" value="SECFTRNLCASE"/>
</dbReference>
<proteinExistence type="inferred from homology"/>
<evidence type="ECO:0000256" key="9">
    <source>
        <dbReference type="ARBA" id="ARBA00059018"/>
    </source>
</evidence>
<protein>
    <recommendedName>
        <fullName evidence="12">Protein-export membrane protein SecF</fullName>
    </recommendedName>
</protein>
<dbReference type="InterPro" id="IPR005665">
    <property type="entry name" value="SecF_bac"/>
</dbReference>
<feature type="transmembrane region" description="Helical" evidence="12">
    <location>
        <begin position="275"/>
        <end position="296"/>
    </location>
</feature>
<dbReference type="InterPro" id="IPR022645">
    <property type="entry name" value="SecD/SecF_bac"/>
</dbReference>
<dbReference type="NCBIfam" id="TIGR00966">
    <property type="entry name" value="transloc_SecF"/>
    <property type="match status" value="1"/>
</dbReference>
<dbReference type="HAMAP" id="MF_01464_B">
    <property type="entry name" value="SecF_B"/>
    <property type="match status" value="1"/>
</dbReference>
<comment type="similarity">
    <text evidence="12">Belongs to the SecD/SecF family. SecF subfamily.</text>
</comment>
<dbReference type="InterPro" id="IPR055344">
    <property type="entry name" value="SecD_SecF_C_bact"/>
</dbReference>
<accession>A0A926F6I8</accession>
<keyword evidence="5 12" id="KW-0653">Protein transport</keyword>
<dbReference type="GO" id="GO:0043952">
    <property type="term" value="P:protein transport by the Sec complex"/>
    <property type="evidence" value="ECO:0007669"/>
    <property type="project" value="UniProtKB-UniRule"/>
</dbReference>
<comment type="similarity">
    <text evidence="11">In the N-terminal section; belongs to the SecD/SecF family. SecD subfamily.</text>
</comment>
<dbReference type="PANTHER" id="PTHR30081">
    <property type="entry name" value="PROTEIN-EXPORT MEMBRANE PROTEIN SEC"/>
    <property type="match status" value="1"/>
</dbReference>
<evidence type="ECO:0000256" key="12">
    <source>
        <dbReference type="HAMAP-Rule" id="MF_01464"/>
    </source>
</evidence>
<evidence type="ECO:0000259" key="14">
    <source>
        <dbReference type="Pfam" id="PF02355"/>
    </source>
</evidence>
<dbReference type="GO" id="GO:0006605">
    <property type="term" value="P:protein targeting"/>
    <property type="evidence" value="ECO:0007669"/>
    <property type="project" value="UniProtKB-UniRule"/>
</dbReference>
<feature type="compositionally biased region" description="Basic and acidic residues" evidence="13">
    <location>
        <begin position="60"/>
        <end position="104"/>
    </location>
</feature>
<evidence type="ECO:0000256" key="13">
    <source>
        <dbReference type="SAM" id="MobiDB-lite"/>
    </source>
</evidence>
<evidence type="ECO:0000256" key="5">
    <source>
        <dbReference type="ARBA" id="ARBA00022927"/>
    </source>
</evidence>
<evidence type="ECO:0000256" key="6">
    <source>
        <dbReference type="ARBA" id="ARBA00022989"/>
    </source>
</evidence>
<feature type="region of interest" description="Disordered" evidence="13">
    <location>
        <begin position="60"/>
        <end position="127"/>
    </location>
</feature>
<gene>
    <name evidence="12 15" type="primary">secF</name>
    <name evidence="15" type="ORF">H8706_07440</name>
</gene>
<keyword evidence="2 12" id="KW-0813">Transport</keyword>
<feature type="domain" description="Protein export membrane protein SecD/SecF C-terminal" evidence="14">
    <location>
        <begin position="194"/>
        <end position="377"/>
    </location>
</feature>
<organism evidence="15 16">
    <name type="scientific">Qingrenia yutianensis</name>
    <dbReference type="NCBI Taxonomy" id="2763676"/>
    <lineage>
        <taxon>Bacteria</taxon>
        <taxon>Bacillati</taxon>
        <taxon>Bacillota</taxon>
        <taxon>Clostridia</taxon>
        <taxon>Eubacteriales</taxon>
        <taxon>Oscillospiraceae</taxon>
        <taxon>Qingrenia</taxon>
    </lineage>
</organism>
<keyword evidence="16" id="KW-1185">Reference proteome</keyword>
<dbReference type="GO" id="GO:0015450">
    <property type="term" value="F:protein-transporting ATPase activity"/>
    <property type="evidence" value="ECO:0007669"/>
    <property type="project" value="InterPro"/>
</dbReference>
<evidence type="ECO:0000313" key="15">
    <source>
        <dbReference type="EMBL" id="MBC8596703.1"/>
    </source>
</evidence>
<dbReference type="PANTHER" id="PTHR30081:SF8">
    <property type="entry name" value="PROTEIN TRANSLOCASE SUBUNIT SECF"/>
    <property type="match status" value="1"/>
</dbReference>
<dbReference type="FunFam" id="1.20.1640.10:FF:000024">
    <property type="entry name" value="Multifunctional fusion protein"/>
    <property type="match status" value="1"/>
</dbReference>
<dbReference type="EMBL" id="JACRTE010000007">
    <property type="protein sequence ID" value="MBC8596703.1"/>
    <property type="molecule type" value="Genomic_DNA"/>
</dbReference>
<evidence type="ECO:0000313" key="16">
    <source>
        <dbReference type="Proteomes" id="UP000647416"/>
    </source>
</evidence>
<dbReference type="InterPro" id="IPR022813">
    <property type="entry name" value="SecD/SecF_arch_bac"/>
</dbReference>
<keyword evidence="8 12" id="KW-0472">Membrane</keyword>
<evidence type="ECO:0000256" key="4">
    <source>
        <dbReference type="ARBA" id="ARBA00022692"/>
    </source>
</evidence>
<evidence type="ECO:0000256" key="7">
    <source>
        <dbReference type="ARBA" id="ARBA00023010"/>
    </source>
</evidence>
<keyword evidence="4 12" id="KW-0812">Transmembrane</keyword>
<dbReference type="RefSeq" id="WP_262432125.1">
    <property type="nucleotide sequence ID" value="NZ_JACRTE010000007.1"/>
</dbReference>
<comment type="subunit">
    <text evidence="12">Forms a complex with SecD. Part of the essential Sec protein translocation apparatus which comprises SecA, SecYEG and auxiliary proteins SecDF. Other proteins may also be involved.</text>
</comment>
<feature type="compositionally biased region" description="Low complexity" evidence="13">
    <location>
        <begin position="105"/>
        <end position="121"/>
    </location>
</feature>
<dbReference type="Proteomes" id="UP000647416">
    <property type="component" value="Unassembled WGS sequence"/>
</dbReference>
<dbReference type="InterPro" id="IPR048634">
    <property type="entry name" value="SecD_SecF_C"/>
</dbReference>